<evidence type="ECO:0000256" key="2">
    <source>
        <dbReference type="ARBA" id="ARBA00023172"/>
    </source>
</evidence>
<gene>
    <name evidence="4" type="ORF">BM613_12400</name>
</gene>
<dbReference type="SUPFAM" id="SSF56349">
    <property type="entry name" value="DNA breaking-rejoining enzymes"/>
    <property type="match status" value="1"/>
</dbReference>
<keyword evidence="2" id="KW-0233">DNA recombination</keyword>
<dbReference type="PROSITE" id="PS51898">
    <property type="entry name" value="TYR_RECOMBINASE"/>
    <property type="match status" value="1"/>
</dbReference>
<keyword evidence="1" id="KW-0238">DNA-binding</keyword>
<dbReference type="AlphaFoldDB" id="A0A2U3D5W6"/>
<dbReference type="EMBL" id="MPDK01000030">
    <property type="protein sequence ID" value="PWI56675.1"/>
    <property type="molecule type" value="Genomic_DNA"/>
</dbReference>
<feature type="domain" description="Tyr recombinase" evidence="3">
    <location>
        <begin position="126"/>
        <end position="305"/>
    </location>
</feature>
<dbReference type="PANTHER" id="PTHR30349:SF81">
    <property type="entry name" value="TYROSINE RECOMBINASE XERC"/>
    <property type="match status" value="1"/>
</dbReference>
<feature type="non-terminal residue" evidence="4">
    <location>
        <position position="1"/>
    </location>
</feature>
<organism evidence="4 5">
    <name type="scientific">Sulfoacidibacillus thermotolerans</name>
    <name type="common">Acidibacillus sulfuroxidans</name>
    <dbReference type="NCBI Taxonomy" id="1765684"/>
    <lineage>
        <taxon>Bacteria</taxon>
        <taxon>Bacillati</taxon>
        <taxon>Bacillota</taxon>
        <taxon>Bacilli</taxon>
        <taxon>Bacillales</taxon>
        <taxon>Alicyclobacillaceae</taxon>
        <taxon>Sulfoacidibacillus</taxon>
    </lineage>
</organism>
<dbReference type="InterPro" id="IPR011010">
    <property type="entry name" value="DNA_brk_join_enz"/>
</dbReference>
<dbReference type="InterPro" id="IPR013762">
    <property type="entry name" value="Integrase-like_cat_sf"/>
</dbReference>
<dbReference type="OrthoDB" id="107900at2"/>
<dbReference type="PANTHER" id="PTHR30349">
    <property type="entry name" value="PHAGE INTEGRASE-RELATED"/>
    <property type="match status" value="1"/>
</dbReference>
<accession>A0A2U3D5W6</accession>
<dbReference type="InterPro" id="IPR050090">
    <property type="entry name" value="Tyrosine_recombinase_XerCD"/>
</dbReference>
<name>A0A2U3D5W6_SULT2</name>
<dbReference type="Proteomes" id="UP000245380">
    <property type="component" value="Unassembled WGS sequence"/>
</dbReference>
<dbReference type="GO" id="GO:0003677">
    <property type="term" value="F:DNA binding"/>
    <property type="evidence" value="ECO:0007669"/>
    <property type="project" value="UniProtKB-KW"/>
</dbReference>
<evidence type="ECO:0000313" key="5">
    <source>
        <dbReference type="Proteomes" id="UP000245380"/>
    </source>
</evidence>
<dbReference type="GO" id="GO:0006310">
    <property type="term" value="P:DNA recombination"/>
    <property type="evidence" value="ECO:0007669"/>
    <property type="project" value="UniProtKB-KW"/>
</dbReference>
<comment type="caution">
    <text evidence="4">The sequence shown here is derived from an EMBL/GenBank/DDBJ whole genome shotgun (WGS) entry which is preliminary data.</text>
</comment>
<dbReference type="Pfam" id="PF00589">
    <property type="entry name" value="Phage_integrase"/>
    <property type="match status" value="1"/>
</dbReference>
<dbReference type="Gene3D" id="1.10.443.10">
    <property type="entry name" value="Intergrase catalytic core"/>
    <property type="match status" value="1"/>
</dbReference>
<reference evidence="4 5" key="1">
    <citation type="submission" date="2016-11" db="EMBL/GenBank/DDBJ databases">
        <title>Comparative genomics of Acidibacillus ferroxidans species.</title>
        <authorList>
            <person name="Oliveira G."/>
            <person name="Nunes G."/>
            <person name="Oliveira R."/>
            <person name="Araujo F."/>
            <person name="Salim A."/>
            <person name="Scholte L."/>
            <person name="Morais D."/>
            <person name="Nancucheo I."/>
            <person name="Johnson D.B."/>
            <person name="Grail B."/>
            <person name="Bittencourt J."/>
            <person name="Valadares R."/>
        </authorList>
    </citation>
    <scope>NUCLEOTIDE SEQUENCE [LARGE SCALE GENOMIC DNA]</scope>
    <source>
        <strain evidence="4 5">Y002</strain>
    </source>
</reference>
<dbReference type="RefSeq" id="WP_109431524.1">
    <property type="nucleotide sequence ID" value="NZ_MPDK01000030.1"/>
</dbReference>
<evidence type="ECO:0000256" key="1">
    <source>
        <dbReference type="ARBA" id="ARBA00023125"/>
    </source>
</evidence>
<dbReference type="InterPro" id="IPR010998">
    <property type="entry name" value="Integrase_recombinase_N"/>
</dbReference>
<evidence type="ECO:0000313" key="4">
    <source>
        <dbReference type="EMBL" id="PWI56675.1"/>
    </source>
</evidence>
<dbReference type="Gene3D" id="1.10.150.130">
    <property type="match status" value="1"/>
</dbReference>
<dbReference type="InterPro" id="IPR002104">
    <property type="entry name" value="Integrase_catalytic"/>
</dbReference>
<proteinExistence type="predicted"/>
<evidence type="ECO:0000259" key="3">
    <source>
        <dbReference type="PROSITE" id="PS51898"/>
    </source>
</evidence>
<dbReference type="GO" id="GO:0015074">
    <property type="term" value="P:DNA integration"/>
    <property type="evidence" value="ECO:0007669"/>
    <property type="project" value="InterPro"/>
</dbReference>
<keyword evidence="5" id="KW-1185">Reference proteome</keyword>
<sequence length="315" mass="36281">KNTVDFVEEVAVPEERIISLADAKVQFLRDVRGLAKQTQRWHKENLNALEKVLGMQGVTIEDCRKLTVSFLKEHFVFYMLEELGLKVNTINGRIRSVRGLIQFLHRESYLPRDYSADLPVLKGEKVIIQTFAEDEISRLLRQPDQNTFTGLRDYTMMLLLLETGIRISELVGIRLSDVHIRDGNILVHGKGSKQRLVPIQSKMRQVLQKYMKERGNAITDALFVTIDNESIAIGTIQKLVKQYGEQARIANVRVSPHTFRHTMAKYYILAGGDIFSLQRILVHSSMETVRIYVEMFSHDVSLQHSKFSFVEHRLS</sequence>
<protein>
    <recommendedName>
        <fullName evidence="3">Tyr recombinase domain-containing protein</fullName>
    </recommendedName>
</protein>